<evidence type="ECO:0000313" key="3">
    <source>
        <dbReference type="EMBL" id="RAI74497.1"/>
    </source>
</evidence>
<accession>A0A327NH68</accession>
<reference evidence="3 4" key="1">
    <citation type="submission" date="2018-06" db="EMBL/GenBank/DDBJ databases">
        <title>Spirosoma sp. HMF3257 Genome sequencing and assembly.</title>
        <authorList>
            <person name="Kang H."/>
            <person name="Cha I."/>
            <person name="Kim H."/>
            <person name="Kang J."/>
            <person name="Joh K."/>
        </authorList>
    </citation>
    <scope>NUCLEOTIDE SEQUENCE [LARGE SCALE GENOMIC DNA]</scope>
    <source>
        <strain evidence="3 4">HMF3257</strain>
    </source>
</reference>
<keyword evidence="2" id="KW-0732">Signal</keyword>
<dbReference type="Proteomes" id="UP000249016">
    <property type="component" value="Unassembled WGS sequence"/>
</dbReference>
<feature type="compositionally biased region" description="Basic and acidic residues" evidence="1">
    <location>
        <begin position="117"/>
        <end position="126"/>
    </location>
</feature>
<dbReference type="EMBL" id="QLII01000001">
    <property type="protein sequence ID" value="RAI74497.1"/>
    <property type="molecule type" value="Genomic_DNA"/>
</dbReference>
<organism evidence="3 4">
    <name type="scientific">Spirosoma telluris</name>
    <dbReference type="NCBI Taxonomy" id="2183553"/>
    <lineage>
        <taxon>Bacteria</taxon>
        <taxon>Pseudomonadati</taxon>
        <taxon>Bacteroidota</taxon>
        <taxon>Cytophagia</taxon>
        <taxon>Cytophagales</taxon>
        <taxon>Cytophagaceae</taxon>
        <taxon>Spirosoma</taxon>
    </lineage>
</organism>
<comment type="caution">
    <text evidence="3">The sequence shown here is derived from an EMBL/GenBank/DDBJ whole genome shotgun (WGS) entry which is preliminary data.</text>
</comment>
<sequence length="141" mass="15753">MKTYLFILALSGISILTASAQDDSKLRKDATYSTHNYKHPNKAVVARRWENKQGTEVNAPGLTPGPMSSYKQPVPNAVPVGGVVVSHTPDMDVAKRNYKIQRVNLSPQPVSRPRKLPIRDSPDPQRKATNRWAFVVRHCHS</sequence>
<dbReference type="OrthoDB" id="965763at2"/>
<protein>
    <submittedName>
        <fullName evidence="3">Uncharacterized protein</fullName>
    </submittedName>
</protein>
<proteinExistence type="predicted"/>
<dbReference type="AlphaFoldDB" id="A0A327NH68"/>
<gene>
    <name evidence="3" type="ORF">HMF3257_09855</name>
</gene>
<evidence type="ECO:0000313" key="4">
    <source>
        <dbReference type="Proteomes" id="UP000249016"/>
    </source>
</evidence>
<dbReference type="RefSeq" id="WP_111341827.1">
    <property type="nucleotide sequence ID" value="NZ_QLII01000001.1"/>
</dbReference>
<evidence type="ECO:0000256" key="1">
    <source>
        <dbReference type="SAM" id="MobiDB-lite"/>
    </source>
</evidence>
<feature type="signal peptide" evidence="2">
    <location>
        <begin position="1"/>
        <end position="20"/>
    </location>
</feature>
<feature type="region of interest" description="Disordered" evidence="1">
    <location>
        <begin position="104"/>
        <end position="129"/>
    </location>
</feature>
<feature type="region of interest" description="Disordered" evidence="1">
    <location>
        <begin position="51"/>
        <end position="70"/>
    </location>
</feature>
<name>A0A327NH68_9BACT</name>
<feature type="chain" id="PRO_5016335282" evidence="2">
    <location>
        <begin position="21"/>
        <end position="141"/>
    </location>
</feature>
<evidence type="ECO:0000256" key="2">
    <source>
        <dbReference type="SAM" id="SignalP"/>
    </source>
</evidence>
<keyword evidence="4" id="KW-1185">Reference proteome</keyword>